<evidence type="ECO:0000313" key="8">
    <source>
        <dbReference type="EMBL" id="KAG6537153.1"/>
    </source>
</evidence>
<evidence type="ECO:0000256" key="6">
    <source>
        <dbReference type="RuleBase" id="RU367155"/>
    </source>
</evidence>
<keyword evidence="5 6" id="KW-0539">Nucleus</keyword>
<comment type="subunit">
    <text evidence="6">Heterotrimer.</text>
</comment>
<accession>A0A8J5LVQ4</accession>
<evidence type="ECO:0000313" key="9">
    <source>
        <dbReference type="Proteomes" id="UP000734854"/>
    </source>
</evidence>
<evidence type="ECO:0000256" key="2">
    <source>
        <dbReference type="ARBA" id="ARBA00023015"/>
    </source>
</evidence>
<dbReference type="GO" id="GO:0003700">
    <property type="term" value="F:DNA-binding transcription factor activity"/>
    <property type="evidence" value="ECO:0007669"/>
    <property type="project" value="UniProtKB-UniRule"/>
</dbReference>
<protein>
    <recommendedName>
        <fullName evidence="6">Nuclear transcription factor Y subunit</fullName>
    </recommendedName>
</protein>
<feature type="region of interest" description="Disordered" evidence="7">
    <location>
        <begin position="102"/>
        <end position="157"/>
    </location>
</feature>
<evidence type="ECO:0000256" key="4">
    <source>
        <dbReference type="ARBA" id="ARBA00023163"/>
    </source>
</evidence>
<name>A0A8J5LVQ4_ZINOF</name>
<dbReference type="PROSITE" id="PS51152">
    <property type="entry name" value="NFYA_HAP2_2"/>
    <property type="match status" value="1"/>
</dbReference>
<feature type="region of interest" description="Disordered" evidence="7">
    <location>
        <begin position="162"/>
        <end position="181"/>
    </location>
</feature>
<dbReference type="PANTHER" id="PTHR12632">
    <property type="entry name" value="TRANSCRIPTION FACTOR NF-Y ALPHA-RELATED"/>
    <property type="match status" value="1"/>
</dbReference>
<dbReference type="Pfam" id="PF02045">
    <property type="entry name" value="CBFB_NFYA"/>
    <property type="match status" value="1"/>
</dbReference>
<dbReference type="GO" id="GO:0003677">
    <property type="term" value="F:DNA binding"/>
    <property type="evidence" value="ECO:0007669"/>
    <property type="project" value="UniProtKB-KW"/>
</dbReference>
<evidence type="ECO:0000256" key="1">
    <source>
        <dbReference type="ARBA" id="ARBA00004123"/>
    </source>
</evidence>
<reference evidence="8 9" key="1">
    <citation type="submission" date="2020-08" db="EMBL/GenBank/DDBJ databases">
        <title>Plant Genome Project.</title>
        <authorList>
            <person name="Zhang R.-G."/>
        </authorList>
    </citation>
    <scope>NUCLEOTIDE SEQUENCE [LARGE SCALE GENOMIC DNA]</scope>
    <source>
        <tissue evidence="8">Rhizome</tissue>
    </source>
</reference>
<organism evidence="8 9">
    <name type="scientific">Zingiber officinale</name>
    <name type="common">Ginger</name>
    <name type="synonym">Amomum zingiber</name>
    <dbReference type="NCBI Taxonomy" id="94328"/>
    <lineage>
        <taxon>Eukaryota</taxon>
        <taxon>Viridiplantae</taxon>
        <taxon>Streptophyta</taxon>
        <taxon>Embryophyta</taxon>
        <taxon>Tracheophyta</taxon>
        <taxon>Spermatophyta</taxon>
        <taxon>Magnoliopsida</taxon>
        <taxon>Liliopsida</taxon>
        <taxon>Zingiberales</taxon>
        <taxon>Zingiberaceae</taxon>
        <taxon>Zingiber</taxon>
    </lineage>
</organism>
<sequence length="181" mass="19902">MESMAQNCNIRNTYGSLLNFMFCLDACAAYPYNDPYFAGLMATYGTQSLAYLHESRHLHAMRRARGCGGRFVNTKKAKKTHDGATKTGAPGSLMQSALSLNSLTSDGSSNTDPPSRIQEATTPESKVSPRTKGICQEKSGSQISDLKPGEKAEDEDHLRQLLQEDSCARRMHSHRIEGLSR</sequence>
<dbReference type="AlphaFoldDB" id="A0A8J5LVQ4"/>
<dbReference type="SMART" id="SM00521">
    <property type="entry name" value="CBF"/>
    <property type="match status" value="1"/>
</dbReference>
<evidence type="ECO:0000256" key="5">
    <source>
        <dbReference type="ARBA" id="ARBA00023242"/>
    </source>
</evidence>
<feature type="compositionally biased region" description="Polar residues" evidence="7">
    <location>
        <begin position="102"/>
        <end position="125"/>
    </location>
</feature>
<dbReference type="GO" id="GO:0005634">
    <property type="term" value="C:nucleus"/>
    <property type="evidence" value="ECO:0007669"/>
    <property type="project" value="UniProtKB-SubCell"/>
</dbReference>
<keyword evidence="3 6" id="KW-0238">DNA-binding</keyword>
<dbReference type="Gene3D" id="6.10.250.2430">
    <property type="match status" value="1"/>
</dbReference>
<dbReference type="InterPro" id="IPR001289">
    <property type="entry name" value="NFYA"/>
</dbReference>
<gene>
    <name evidence="8" type="ORF">ZIOFF_002238</name>
</gene>
<keyword evidence="2 6" id="KW-0805">Transcription regulation</keyword>
<proteinExistence type="inferred from homology"/>
<comment type="subcellular location">
    <subcellularLocation>
        <location evidence="1 6">Nucleus</location>
    </subcellularLocation>
</comment>
<dbReference type="Proteomes" id="UP000734854">
    <property type="component" value="Unassembled WGS sequence"/>
</dbReference>
<feature type="compositionally biased region" description="Basic and acidic residues" evidence="7">
    <location>
        <begin position="147"/>
        <end position="157"/>
    </location>
</feature>
<comment type="similarity">
    <text evidence="6">Belongs to the NFYA/HAP2 subunit family.</text>
</comment>
<evidence type="ECO:0000256" key="3">
    <source>
        <dbReference type="ARBA" id="ARBA00023125"/>
    </source>
</evidence>
<dbReference type="EMBL" id="JACMSC010000001">
    <property type="protein sequence ID" value="KAG6537153.1"/>
    <property type="molecule type" value="Genomic_DNA"/>
</dbReference>
<evidence type="ECO:0000256" key="7">
    <source>
        <dbReference type="SAM" id="MobiDB-lite"/>
    </source>
</evidence>
<comment type="caution">
    <text evidence="8">The sequence shown here is derived from an EMBL/GenBank/DDBJ whole genome shotgun (WGS) entry which is preliminary data.</text>
</comment>
<keyword evidence="4 6" id="KW-0804">Transcription</keyword>
<keyword evidence="9" id="KW-1185">Reference proteome</keyword>
<comment type="function">
    <text evidence="6">Component of the sequence-specific heterotrimeric transcription factor (NF-Y) which specifically recognizes a 5'-CCAAT-3' box motif found in the promoters of its target genes.</text>
</comment>